<keyword evidence="4" id="KW-1185">Reference proteome</keyword>
<comment type="caution">
    <text evidence="3">The sequence shown here is derived from an EMBL/GenBank/DDBJ whole genome shotgun (WGS) entry which is preliminary data.</text>
</comment>
<feature type="compositionally biased region" description="Basic residues" evidence="1">
    <location>
        <begin position="208"/>
        <end position="231"/>
    </location>
</feature>
<keyword evidence="2" id="KW-0472">Membrane</keyword>
<accession>A0ABP0P5P7</accession>
<keyword evidence="2" id="KW-0812">Transmembrane</keyword>
<feature type="compositionally biased region" description="Basic and acidic residues" evidence="1">
    <location>
        <begin position="182"/>
        <end position="191"/>
    </location>
</feature>
<dbReference type="Proteomes" id="UP001642484">
    <property type="component" value="Unassembled WGS sequence"/>
</dbReference>
<protein>
    <submittedName>
        <fullName evidence="3">Uncharacterized protein</fullName>
    </submittedName>
</protein>
<reference evidence="3 4" key="1">
    <citation type="submission" date="2024-02" db="EMBL/GenBank/DDBJ databases">
        <authorList>
            <person name="Chen Y."/>
            <person name="Shah S."/>
            <person name="Dougan E. K."/>
            <person name="Thang M."/>
            <person name="Chan C."/>
        </authorList>
    </citation>
    <scope>NUCLEOTIDE SEQUENCE [LARGE SCALE GENOMIC DNA]</scope>
</reference>
<proteinExistence type="predicted"/>
<dbReference type="EMBL" id="CAXAMN010022496">
    <property type="protein sequence ID" value="CAK9070384.1"/>
    <property type="molecule type" value="Genomic_DNA"/>
</dbReference>
<organism evidence="3 4">
    <name type="scientific">Durusdinium trenchii</name>
    <dbReference type="NCBI Taxonomy" id="1381693"/>
    <lineage>
        <taxon>Eukaryota</taxon>
        <taxon>Sar</taxon>
        <taxon>Alveolata</taxon>
        <taxon>Dinophyceae</taxon>
        <taxon>Suessiales</taxon>
        <taxon>Symbiodiniaceae</taxon>
        <taxon>Durusdinium</taxon>
    </lineage>
</organism>
<feature type="compositionally biased region" description="Basic and acidic residues" evidence="1">
    <location>
        <begin position="232"/>
        <end position="243"/>
    </location>
</feature>
<gene>
    <name evidence="3" type="ORF">CCMP2556_LOCUS34616</name>
</gene>
<feature type="compositionally biased region" description="Basic residues" evidence="1">
    <location>
        <begin position="244"/>
        <end position="270"/>
    </location>
</feature>
<name>A0ABP0P5P7_9DINO</name>
<evidence type="ECO:0000313" key="3">
    <source>
        <dbReference type="EMBL" id="CAK9070384.1"/>
    </source>
</evidence>
<evidence type="ECO:0000256" key="2">
    <source>
        <dbReference type="SAM" id="Phobius"/>
    </source>
</evidence>
<feature type="region of interest" description="Disordered" evidence="1">
    <location>
        <begin position="177"/>
        <end position="278"/>
    </location>
</feature>
<evidence type="ECO:0000256" key="1">
    <source>
        <dbReference type="SAM" id="MobiDB-lite"/>
    </source>
</evidence>
<keyword evidence="2" id="KW-1133">Transmembrane helix</keyword>
<evidence type="ECO:0000313" key="4">
    <source>
        <dbReference type="Proteomes" id="UP001642484"/>
    </source>
</evidence>
<feature type="transmembrane region" description="Helical" evidence="2">
    <location>
        <begin position="439"/>
        <end position="459"/>
    </location>
</feature>
<sequence>MRLRHEPLWLSFVAAVGEPEPSMETWPGGFEVRPMGLEDIASVFPFTGSAETSDHLLEEFMQEIQPSFRGKLISILASRFPESAHPCAEDVKQHCVNHESPLHCLGLHAQHVSPGCMQEVRHSVPFGCSEEIHRHCSGHRVGGMLRCLEELDFATRTDTVTEATAADAVIAARQALASIQGSEKRAEEEHHHHNHKHEHHHKQDEHNRHKHTHAKHHSDHHKHLDHHHHSNEHHNHPNHDHHSPEHHKHPEHQHHHEAHHTLHKDKHQGQHHSSSCPPGWDGPKAGGCCTRRWSARCNLPCSVDDCKAASGWEFRWADFRTHPYICCPKVIRHQYLGGQQICPSGWEVEEQGHGHCCRKSWSWDCGEHCAFDQCKKNLALEWYPVDDKSERYKCCPEMPAIHFDLKEKTDLPSLVTAGSSLVSRPIDLSSVTFAQASTAGVILGALLICKFALSCWCSFSRRQSQKDQ</sequence>